<keyword evidence="4" id="KW-0479">Metal-binding</keyword>
<keyword evidence="5" id="KW-0378">Hydrolase</keyword>
<dbReference type="InterPro" id="IPR050556">
    <property type="entry name" value="Type_II_TA_system_RNase"/>
</dbReference>
<dbReference type="Proteomes" id="UP000582837">
    <property type="component" value="Unassembled WGS sequence"/>
</dbReference>
<comment type="caution">
    <text evidence="9">The sequence shown here is derived from an EMBL/GenBank/DDBJ whole genome shotgun (WGS) entry which is preliminary data.</text>
</comment>
<dbReference type="Gene3D" id="3.40.50.1010">
    <property type="entry name" value="5'-nuclease"/>
    <property type="match status" value="1"/>
</dbReference>
<dbReference type="InterPro" id="IPR002716">
    <property type="entry name" value="PIN_dom"/>
</dbReference>
<dbReference type="Pfam" id="PF01850">
    <property type="entry name" value="PIN"/>
    <property type="match status" value="1"/>
</dbReference>
<protein>
    <submittedName>
        <fullName evidence="9">Putative nucleic acid-binding protein</fullName>
    </submittedName>
</protein>
<dbReference type="SUPFAM" id="SSF88723">
    <property type="entry name" value="PIN domain-like"/>
    <property type="match status" value="1"/>
</dbReference>
<dbReference type="GO" id="GO:0004518">
    <property type="term" value="F:nuclease activity"/>
    <property type="evidence" value="ECO:0007669"/>
    <property type="project" value="UniProtKB-KW"/>
</dbReference>
<evidence type="ECO:0000256" key="5">
    <source>
        <dbReference type="ARBA" id="ARBA00022801"/>
    </source>
</evidence>
<proteinExistence type="inferred from homology"/>
<dbReference type="GO" id="GO:0046872">
    <property type="term" value="F:metal ion binding"/>
    <property type="evidence" value="ECO:0007669"/>
    <property type="project" value="UniProtKB-KW"/>
</dbReference>
<evidence type="ECO:0000256" key="4">
    <source>
        <dbReference type="ARBA" id="ARBA00022723"/>
    </source>
</evidence>
<name>A0A841H448_9BACT</name>
<keyword evidence="10" id="KW-1185">Reference proteome</keyword>
<dbReference type="GO" id="GO:0016787">
    <property type="term" value="F:hydrolase activity"/>
    <property type="evidence" value="ECO:0007669"/>
    <property type="project" value="UniProtKB-KW"/>
</dbReference>
<reference evidence="9 10" key="1">
    <citation type="submission" date="2020-08" db="EMBL/GenBank/DDBJ databases">
        <title>Genomic Encyclopedia of Type Strains, Phase IV (KMG-IV): sequencing the most valuable type-strain genomes for metagenomic binning, comparative biology and taxonomic classification.</title>
        <authorList>
            <person name="Goeker M."/>
        </authorList>
    </citation>
    <scope>NUCLEOTIDE SEQUENCE [LARGE SCALE GENOMIC DNA]</scope>
    <source>
        <strain evidence="9 10">DSM 29007</strain>
    </source>
</reference>
<evidence type="ECO:0000256" key="7">
    <source>
        <dbReference type="ARBA" id="ARBA00038093"/>
    </source>
</evidence>
<evidence type="ECO:0000259" key="8">
    <source>
        <dbReference type="Pfam" id="PF01850"/>
    </source>
</evidence>
<gene>
    <name evidence="9" type="ORF">HNQ61_004491</name>
</gene>
<comment type="cofactor">
    <cofactor evidence="1">
        <name>Mg(2+)</name>
        <dbReference type="ChEBI" id="CHEBI:18420"/>
    </cofactor>
</comment>
<sequence length="153" mass="17383">MSNYVIDTQLYVRAIRNRAEYEKLRAFTSAFSPSVYLCSVVAQELLAGSRPEEKRELMRTYIEPFEDLGRTVVPTHWEWRKAGTVLNGLRARGYTITAAFTNDVLIACTANQIGAEVIHDNFRDYHAIQQLVRFRHRTGYPTRDAEAAAPTAG</sequence>
<dbReference type="EMBL" id="JACHIA010000018">
    <property type="protein sequence ID" value="MBB6072827.1"/>
    <property type="molecule type" value="Genomic_DNA"/>
</dbReference>
<dbReference type="InterPro" id="IPR029060">
    <property type="entry name" value="PIN-like_dom_sf"/>
</dbReference>
<dbReference type="PANTHER" id="PTHR33653">
    <property type="entry name" value="RIBONUCLEASE VAPC2"/>
    <property type="match status" value="1"/>
</dbReference>
<keyword evidence="3" id="KW-0540">Nuclease</keyword>
<dbReference type="AlphaFoldDB" id="A0A841H448"/>
<accession>A0A841H448</accession>
<evidence type="ECO:0000313" key="10">
    <source>
        <dbReference type="Proteomes" id="UP000582837"/>
    </source>
</evidence>
<evidence type="ECO:0000256" key="1">
    <source>
        <dbReference type="ARBA" id="ARBA00001946"/>
    </source>
</evidence>
<dbReference type="PANTHER" id="PTHR33653:SF1">
    <property type="entry name" value="RIBONUCLEASE VAPC2"/>
    <property type="match status" value="1"/>
</dbReference>
<evidence type="ECO:0000256" key="3">
    <source>
        <dbReference type="ARBA" id="ARBA00022722"/>
    </source>
</evidence>
<dbReference type="RefSeq" id="WP_170035451.1">
    <property type="nucleotide sequence ID" value="NZ_JABDTL010000001.1"/>
</dbReference>
<keyword evidence="6" id="KW-0460">Magnesium</keyword>
<comment type="similarity">
    <text evidence="7">Belongs to the PINc/VapC protein family.</text>
</comment>
<keyword evidence="2" id="KW-1277">Toxin-antitoxin system</keyword>
<evidence type="ECO:0000256" key="2">
    <source>
        <dbReference type="ARBA" id="ARBA00022649"/>
    </source>
</evidence>
<feature type="domain" description="PIN" evidence="8">
    <location>
        <begin position="4"/>
        <end position="121"/>
    </location>
</feature>
<organism evidence="9 10">
    <name type="scientific">Longimicrobium terrae</name>
    <dbReference type="NCBI Taxonomy" id="1639882"/>
    <lineage>
        <taxon>Bacteria</taxon>
        <taxon>Pseudomonadati</taxon>
        <taxon>Gemmatimonadota</taxon>
        <taxon>Longimicrobiia</taxon>
        <taxon>Longimicrobiales</taxon>
        <taxon>Longimicrobiaceae</taxon>
        <taxon>Longimicrobium</taxon>
    </lineage>
</organism>
<evidence type="ECO:0000313" key="9">
    <source>
        <dbReference type="EMBL" id="MBB6072827.1"/>
    </source>
</evidence>
<evidence type="ECO:0000256" key="6">
    <source>
        <dbReference type="ARBA" id="ARBA00022842"/>
    </source>
</evidence>